<proteinExistence type="predicted"/>
<sequence>MSNKSVIEGINFDEIRVNIILRRIAEYCKTRAIDLYQAFSKVDTRRNFKLSEKDWYYGFSLINIPQKILSENEKVAVTDYFRTVDGTINYLTFCNAIDNAAYYFHCNDDEQSKQTTHPDIITCKGWLPLDIEEDCMFYDLMTKMSAICCQNSYDMREYGEEIDKVSRYGPGKITVEHFSKILFKLGIYLKPIEFSVILKKFMDYNHLINFKLFCECMNTLGETMGRRRLATCANELLQRKDKAKRQELRGKKPARELLGYNENDHPLNRYLEFNEDIKTLIFRIHDHLYKHSIRDFTEYFKERDPLNFGTISPEQFLSILNMLGIGCGTLGTLSLTLEECIRLMFFYEDEKEKGRILWREFYNDLNNVWCYRLGTVGRSPDILLACDVGPQFGFQSLNERGTKYNNMNIEERIEFENIINHDMAQKTDTLINKPLIYQFDKEKNNHMLISRFRAAMDNLGRRYSNREMELLEAKYYNQYGFNYRKYLNDVRKATEANERILETKVCDKPPRILVEKCETELKRPKPVPSLLEVMNKIRYHLQVTNTEIWQFLNQRNKSSTKRYILDKQAFHSALTSAGALLSDDEVEVLFRAYRADTSPGEFIDYKTFFHELERLDRVSLLFPGKQFPPEQVDFIDYDNKRIEIDKLREVEKIVDILAKKFSETSISELDFNSKRFMDFDRFVRELAVTLNISGTLSCDQLMLVFRAFSKPFGFSNAINFDDFMRHLRRIRMTNKDIPQLKS</sequence>
<dbReference type="GO" id="GO:0005509">
    <property type="term" value="F:calcium ion binding"/>
    <property type="evidence" value="ECO:0007669"/>
    <property type="project" value="InterPro"/>
</dbReference>
<dbReference type="EMBL" id="JAPXFL010000001">
    <property type="protein sequence ID" value="KAK9512403.1"/>
    <property type="molecule type" value="Genomic_DNA"/>
</dbReference>
<evidence type="ECO:0000259" key="1">
    <source>
        <dbReference type="Pfam" id="PF13833"/>
    </source>
</evidence>
<organism evidence="2 3">
    <name type="scientific">Rhynocoris fuscipes</name>
    <dbReference type="NCBI Taxonomy" id="488301"/>
    <lineage>
        <taxon>Eukaryota</taxon>
        <taxon>Metazoa</taxon>
        <taxon>Ecdysozoa</taxon>
        <taxon>Arthropoda</taxon>
        <taxon>Hexapoda</taxon>
        <taxon>Insecta</taxon>
        <taxon>Pterygota</taxon>
        <taxon>Neoptera</taxon>
        <taxon>Paraneoptera</taxon>
        <taxon>Hemiptera</taxon>
        <taxon>Heteroptera</taxon>
        <taxon>Panheteroptera</taxon>
        <taxon>Cimicomorpha</taxon>
        <taxon>Reduviidae</taxon>
        <taxon>Harpactorinae</taxon>
        <taxon>Harpactorini</taxon>
        <taxon>Rhynocoris</taxon>
    </lineage>
</organism>
<dbReference type="Proteomes" id="UP001461498">
    <property type="component" value="Unassembled WGS sequence"/>
</dbReference>
<keyword evidence="3" id="KW-1185">Reference proteome</keyword>
<protein>
    <recommendedName>
        <fullName evidence="1">EF-hand domain-containing protein</fullName>
    </recommendedName>
</protein>
<dbReference type="PANTHER" id="PTHR20875:SF0">
    <property type="entry name" value="GH12158P"/>
    <property type="match status" value="1"/>
</dbReference>
<dbReference type="InterPro" id="IPR011992">
    <property type="entry name" value="EF-hand-dom_pair"/>
</dbReference>
<dbReference type="Gene3D" id="1.10.238.10">
    <property type="entry name" value="EF-hand"/>
    <property type="match status" value="2"/>
</dbReference>
<reference evidence="2 3" key="1">
    <citation type="submission" date="2022-12" db="EMBL/GenBank/DDBJ databases">
        <title>Chromosome-level genome assembly of true bugs.</title>
        <authorList>
            <person name="Ma L."/>
            <person name="Li H."/>
        </authorList>
    </citation>
    <scope>NUCLEOTIDE SEQUENCE [LARGE SCALE GENOMIC DNA]</scope>
    <source>
        <strain evidence="2">Lab_2022b</strain>
    </source>
</reference>
<dbReference type="Pfam" id="PF13833">
    <property type="entry name" value="EF-hand_8"/>
    <property type="match status" value="1"/>
</dbReference>
<dbReference type="SUPFAM" id="SSF47473">
    <property type="entry name" value="EF-hand"/>
    <property type="match status" value="3"/>
</dbReference>
<evidence type="ECO:0000313" key="2">
    <source>
        <dbReference type="EMBL" id="KAK9512403.1"/>
    </source>
</evidence>
<comment type="caution">
    <text evidence="2">The sequence shown here is derived from an EMBL/GenBank/DDBJ whole genome shotgun (WGS) entry which is preliminary data.</text>
</comment>
<name>A0AAW1DSC8_9HEMI</name>
<evidence type="ECO:0000313" key="3">
    <source>
        <dbReference type="Proteomes" id="UP001461498"/>
    </source>
</evidence>
<dbReference type="InterPro" id="IPR052603">
    <property type="entry name" value="EFCB6"/>
</dbReference>
<gene>
    <name evidence="2" type="ORF">O3M35_000841</name>
</gene>
<dbReference type="InterPro" id="IPR002048">
    <property type="entry name" value="EF_hand_dom"/>
</dbReference>
<dbReference type="PANTHER" id="PTHR20875">
    <property type="entry name" value="EF-HAND CALCIUM-BINDING DOMAIN-CONTAINING PROTEIN 6-RELATED"/>
    <property type="match status" value="1"/>
</dbReference>
<dbReference type="AlphaFoldDB" id="A0AAW1DSC8"/>
<accession>A0AAW1DSC8</accession>
<feature type="domain" description="EF-hand" evidence="1">
    <location>
        <begin position="309"/>
        <end position="366"/>
    </location>
</feature>